<accession>A0AAD6XJ16</accession>
<dbReference type="GO" id="GO:0005643">
    <property type="term" value="C:nuclear pore"/>
    <property type="evidence" value="ECO:0007669"/>
    <property type="project" value="InterPro"/>
</dbReference>
<dbReference type="EMBL" id="JARJCN010000046">
    <property type="protein sequence ID" value="KAJ7082185.1"/>
    <property type="molecule type" value="Genomic_DNA"/>
</dbReference>
<proteinExistence type="predicted"/>
<feature type="region of interest" description="Disordered" evidence="1">
    <location>
        <begin position="178"/>
        <end position="216"/>
    </location>
</feature>
<dbReference type="InterPro" id="IPR021827">
    <property type="entry name" value="Nup186/Nup192/Nup205"/>
</dbReference>
<comment type="caution">
    <text evidence="3">The sequence shown here is derived from an EMBL/GenBank/DDBJ whole genome shotgun (WGS) entry which is preliminary data.</text>
</comment>
<dbReference type="AlphaFoldDB" id="A0AAD6XJ16"/>
<dbReference type="GO" id="GO:0030246">
    <property type="term" value="F:carbohydrate binding"/>
    <property type="evidence" value="ECO:0007669"/>
    <property type="project" value="InterPro"/>
</dbReference>
<keyword evidence="2" id="KW-0472">Membrane</keyword>
<evidence type="ECO:0000256" key="1">
    <source>
        <dbReference type="SAM" id="MobiDB-lite"/>
    </source>
</evidence>
<evidence type="ECO:0000313" key="3">
    <source>
        <dbReference type="EMBL" id="KAJ7082185.1"/>
    </source>
</evidence>
<dbReference type="Pfam" id="PF11894">
    <property type="entry name" value="Nup192"/>
    <property type="match status" value="1"/>
</dbReference>
<organism evidence="3 4">
    <name type="scientific">Mycena belliarum</name>
    <dbReference type="NCBI Taxonomy" id="1033014"/>
    <lineage>
        <taxon>Eukaryota</taxon>
        <taxon>Fungi</taxon>
        <taxon>Dikarya</taxon>
        <taxon>Basidiomycota</taxon>
        <taxon>Agaricomycotina</taxon>
        <taxon>Agaricomycetes</taxon>
        <taxon>Agaricomycetidae</taxon>
        <taxon>Agaricales</taxon>
        <taxon>Marasmiineae</taxon>
        <taxon>Mycenaceae</taxon>
        <taxon>Mycena</taxon>
    </lineage>
</organism>
<dbReference type="Gene3D" id="2.70.98.10">
    <property type="match status" value="1"/>
</dbReference>
<reference evidence="3" key="1">
    <citation type="submission" date="2023-03" db="EMBL/GenBank/DDBJ databases">
        <title>Massive genome expansion in bonnet fungi (Mycena s.s.) driven by repeated elements and novel gene families across ecological guilds.</title>
        <authorList>
            <consortium name="Lawrence Berkeley National Laboratory"/>
            <person name="Harder C.B."/>
            <person name="Miyauchi S."/>
            <person name="Viragh M."/>
            <person name="Kuo A."/>
            <person name="Thoen E."/>
            <person name="Andreopoulos B."/>
            <person name="Lu D."/>
            <person name="Skrede I."/>
            <person name="Drula E."/>
            <person name="Henrissat B."/>
            <person name="Morin E."/>
            <person name="Kohler A."/>
            <person name="Barry K."/>
            <person name="LaButti K."/>
            <person name="Morin E."/>
            <person name="Salamov A."/>
            <person name="Lipzen A."/>
            <person name="Mereny Z."/>
            <person name="Hegedus B."/>
            <person name="Baldrian P."/>
            <person name="Stursova M."/>
            <person name="Weitz H."/>
            <person name="Taylor A."/>
            <person name="Grigoriev I.V."/>
            <person name="Nagy L.G."/>
            <person name="Martin F."/>
            <person name="Kauserud H."/>
        </authorList>
    </citation>
    <scope>NUCLEOTIDE SEQUENCE</scope>
    <source>
        <strain evidence="3">CBHHK173m</strain>
    </source>
</reference>
<evidence type="ECO:0000313" key="4">
    <source>
        <dbReference type="Proteomes" id="UP001222325"/>
    </source>
</evidence>
<feature type="compositionally biased region" description="Basic residues" evidence="1">
    <location>
        <begin position="194"/>
        <end position="209"/>
    </location>
</feature>
<dbReference type="Proteomes" id="UP001222325">
    <property type="component" value="Unassembled WGS sequence"/>
</dbReference>
<keyword evidence="2" id="KW-0812">Transmembrane</keyword>
<evidence type="ECO:0000256" key="2">
    <source>
        <dbReference type="SAM" id="Phobius"/>
    </source>
</evidence>
<dbReference type="InterPro" id="IPR014718">
    <property type="entry name" value="GH-type_carb-bd"/>
</dbReference>
<protein>
    <submittedName>
        <fullName evidence="3">Uncharacterized protein</fullName>
    </submittedName>
</protein>
<keyword evidence="4" id="KW-1185">Reference proteome</keyword>
<keyword evidence="2" id="KW-1133">Transmembrane helix</keyword>
<gene>
    <name evidence="3" type="ORF">B0H15DRAFT_993934</name>
</gene>
<name>A0AAD6XJ16_9AGAR</name>
<feature type="transmembrane region" description="Helical" evidence="2">
    <location>
        <begin position="469"/>
        <end position="492"/>
    </location>
</feature>
<feature type="compositionally biased region" description="Polar residues" evidence="1">
    <location>
        <begin position="178"/>
        <end position="190"/>
    </location>
</feature>
<sequence length="679" mass="74995">MIRAQGALSGTSPKSCLYGKRVHVHFVDFSRIRTSWLHKLITEVCPKGIDACATSLVRRERLHKPNTDHMNIDPTAGWITIGGSWGSSFGPARLDYKASMCYDLLDGGKQTLSEYGVWTVDNFTLGAKGLGQTHLNLSVKRIGGVYKSGAPLPYDGTPKQVTIRVVVSFVSTDQAYTTTKSEVGNSSSEDITSRPRRFGTRNSRRRKPRSTFPTPENVTEMLYSSRYRSTLTPNNAAGETQGLFAGTPLSYFDSLYCSWDTMLRQQPPGVDPKSPYSSLGSSGEVVVGHFATHYQNEAVVLGITLEELYSAAIARAQGPRRRLKHRQHDPGVAWLAISPPGHRPLHNFFDWQSSCEHSEVGSTYGPPIAGRRTIFAFASSSLQSGSIVALLVHPGYEIIERLLTSSPLQTGILMDLVEGLAGFEQGFVDEEPCFASTIRHVLRIALRVLEIQDIFLDVLLPLLHEFDSALLIGIIISILSSASAFSSLYTLVQRSDDSDRIRAAQTVADQATGAGAADGSDSDADPAVLQQAIRLVALQLFFKNTEVGRPYPNMTDFLFFGDTTSEEVIQDPRALGARRACIHVIFDLANIGVPWLDTREADRGDPFFMTLPGLAELLYRIIYQLCTHSRASEFTMRYLRTREDCFARQLAALPSQIEVEVPRPFKRLFTFEPVAMGAR</sequence>